<evidence type="ECO:0000313" key="8">
    <source>
        <dbReference type="EMBL" id="SEQ71209.1"/>
    </source>
</evidence>
<dbReference type="RefSeq" id="WP_090270528.1">
    <property type="nucleotide sequence ID" value="NZ_FOEP01000011.1"/>
</dbReference>
<evidence type="ECO:0000259" key="7">
    <source>
        <dbReference type="Pfam" id="PF13860"/>
    </source>
</evidence>
<sequence>MTTIAPTPAATNAASPNGSAAENTTVLSSDFETFLKMLTAQMQNQDPLNPMDSSEYAMQLATFSSVEQQVLTNDLLSSLIYMSGQSGMTQLAEWVGLEGRTAGAIPFNGEPVEVFATPPAIADSAQLVVYDEAGNEVDRTAFDPDSSSANWWGTDSNGTPFPTGLYSFQVESYANGKLSDTSDGETWAPVIEARNDSGVTQLVLAGGTEIYADAISAVRAPQ</sequence>
<evidence type="ECO:0000313" key="9">
    <source>
        <dbReference type="Proteomes" id="UP000198634"/>
    </source>
</evidence>
<keyword evidence="8" id="KW-0282">Flagellum</keyword>
<evidence type="ECO:0000256" key="6">
    <source>
        <dbReference type="SAM" id="MobiDB-lite"/>
    </source>
</evidence>
<dbReference type="OrthoDB" id="9785233at2"/>
<feature type="domain" description="FlgD/Vpr Ig-like" evidence="7">
    <location>
        <begin position="109"/>
        <end position="173"/>
    </location>
</feature>
<name>A0A1H9I9G9_9RHOB</name>
<dbReference type="InterPro" id="IPR005648">
    <property type="entry name" value="FlgD"/>
</dbReference>
<feature type="region of interest" description="Disordered" evidence="6">
    <location>
        <begin position="1"/>
        <end position="22"/>
    </location>
</feature>
<dbReference type="EMBL" id="FOEP01000011">
    <property type="protein sequence ID" value="SEQ71209.1"/>
    <property type="molecule type" value="Genomic_DNA"/>
</dbReference>
<keyword evidence="3 5" id="KW-1005">Bacterial flagellum biogenesis</keyword>
<keyword evidence="8" id="KW-0969">Cilium</keyword>
<keyword evidence="9" id="KW-1185">Reference proteome</keyword>
<evidence type="ECO:0000256" key="4">
    <source>
        <dbReference type="ARBA" id="ARBA00024746"/>
    </source>
</evidence>
<gene>
    <name evidence="8" type="ORF">SAMN04488092_111104</name>
</gene>
<dbReference type="STRING" id="657014.SAMN04488092_111104"/>
<keyword evidence="8" id="KW-0966">Cell projection</keyword>
<dbReference type="GO" id="GO:0044781">
    <property type="term" value="P:bacterial-type flagellum organization"/>
    <property type="evidence" value="ECO:0007669"/>
    <property type="project" value="UniProtKB-UniRule"/>
</dbReference>
<evidence type="ECO:0000256" key="3">
    <source>
        <dbReference type="ARBA" id="ARBA00022795"/>
    </source>
</evidence>
<dbReference type="Gene3D" id="2.60.40.4070">
    <property type="match status" value="1"/>
</dbReference>
<comment type="function">
    <text evidence="4 5">Required for flagellar hook formation. May act as a scaffolding protein.</text>
</comment>
<dbReference type="InterPro" id="IPR025965">
    <property type="entry name" value="FlgD/Vpr_Ig-like"/>
</dbReference>
<evidence type="ECO:0000256" key="5">
    <source>
        <dbReference type="RuleBase" id="RU362076"/>
    </source>
</evidence>
<protein>
    <recommendedName>
        <fullName evidence="2 5">Basal-body rod modification protein FlgD</fullName>
    </recommendedName>
</protein>
<feature type="compositionally biased region" description="Low complexity" evidence="6">
    <location>
        <begin position="1"/>
        <end position="21"/>
    </location>
</feature>
<reference evidence="8 9" key="1">
    <citation type="submission" date="2016-10" db="EMBL/GenBank/DDBJ databases">
        <authorList>
            <person name="de Groot N.N."/>
        </authorList>
    </citation>
    <scope>NUCLEOTIDE SEQUENCE [LARGE SCALE GENOMIC DNA]</scope>
    <source>
        <strain evidence="8 9">DSM 22007</strain>
    </source>
</reference>
<organism evidence="8 9">
    <name type="scientific">Thalassovita taeanensis</name>
    <dbReference type="NCBI Taxonomy" id="657014"/>
    <lineage>
        <taxon>Bacteria</taxon>
        <taxon>Pseudomonadati</taxon>
        <taxon>Pseudomonadota</taxon>
        <taxon>Alphaproteobacteria</taxon>
        <taxon>Rhodobacterales</taxon>
        <taxon>Roseobacteraceae</taxon>
        <taxon>Thalassovita</taxon>
    </lineage>
</organism>
<proteinExistence type="inferred from homology"/>
<dbReference type="Pfam" id="PF03963">
    <property type="entry name" value="FlgD"/>
    <property type="match status" value="1"/>
</dbReference>
<comment type="similarity">
    <text evidence="1 5">Belongs to the FlgD family.</text>
</comment>
<dbReference type="Pfam" id="PF13860">
    <property type="entry name" value="FlgD_ig"/>
    <property type="match status" value="1"/>
</dbReference>
<evidence type="ECO:0000256" key="2">
    <source>
        <dbReference type="ARBA" id="ARBA00016013"/>
    </source>
</evidence>
<dbReference type="Proteomes" id="UP000198634">
    <property type="component" value="Unassembled WGS sequence"/>
</dbReference>
<dbReference type="AlphaFoldDB" id="A0A1H9I9G9"/>
<evidence type="ECO:0000256" key="1">
    <source>
        <dbReference type="ARBA" id="ARBA00010577"/>
    </source>
</evidence>
<accession>A0A1H9I9G9</accession>